<dbReference type="AlphaFoldDB" id="A0A1C5HM01"/>
<dbReference type="NCBIfam" id="TIGR01300">
    <property type="entry name" value="CPA3_mnhG_phaG"/>
    <property type="match status" value="1"/>
</dbReference>
<accession>A0A1C5HM01</accession>
<reference evidence="5" key="1">
    <citation type="submission" date="2016-06" db="EMBL/GenBank/DDBJ databases">
        <authorList>
            <person name="Varghese N."/>
            <person name="Submissions Spin"/>
        </authorList>
    </citation>
    <scope>NUCLEOTIDE SEQUENCE [LARGE SCALE GENOMIC DNA]</scope>
    <source>
        <strain evidence="5">DSM 45161</strain>
    </source>
</reference>
<feature type="transmembrane region" description="Helical" evidence="3">
    <location>
        <begin position="37"/>
        <end position="57"/>
    </location>
</feature>
<organism evidence="4 5">
    <name type="scientific">Micromonospora coxensis</name>
    <dbReference type="NCBI Taxonomy" id="356852"/>
    <lineage>
        <taxon>Bacteria</taxon>
        <taxon>Bacillati</taxon>
        <taxon>Actinomycetota</taxon>
        <taxon>Actinomycetes</taxon>
        <taxon>Micromonosporales</taxon>
        <taxon>Micromonosporaceae</taxon>
        <taxon>Micromonospora</taxon>
    </lineage>
</organism>
<evidence type="ECO:0000256" key="3">
    <source>
        <dbReference type="SAM" id="Phobius"/>
    </source>
</evidence>
<comment type="similarity">
    <text evidence="1">Belongs to the CPA3 antiporters (TC 2.A.63) subunit G family.</text>
</comment>
<evidence type="ECO:0000313" key="5">
    <source>
        <dbReference type="Proteomes" id="UP000198215"/>
    </source>
</evidence>
<name>A0A1C5HM01_9ACTN</name>
<sequence>MRTVLAAVLLLVGAGLIAVSALGLLRLPDVYNRMNAVAKAASLGVVCVLLGVLVLVFDARSAVVVAVAIGLQLVSAPVGGYALAVASYRAGSPLAPVTRYDDLADAGFGAGPGSDPPGGRAGGRAGGTAGGGSTGG</sequence>
<dbReference type="Proteomes" id="UP000198215">
    <property type="component" value="Chromosome I"/>
</dbReference>
<dbReference type="GO" id="GO:0015385">
    <property type="term" value="F:sodium:proton antiporter activity"/>
    <property type="evidence" value="ECO:0007669"/>
    <property type="project" value="TreeGrafter"/>
</dbReference>
<keyword evidence="3" id="KW-0472">Membrane</keyword>
<dbReference type="InterPro" id="IPR005133">
    <property type="entry name" value="PhaG_MnhG_YufB"/>
</dbReference>
<evidence type="ECO:0000256" key="2">
    <source>
        <dbReference type="SAM" id="MobiDB-lite"/>
    </source>
</evidence>
<feature type="region of interest" description="Disordered" evidence="2">
    <location>
        <begin position="108"/>
        <end position="136"/>
    </location>
</feature>
<protein>
    <submittedName>
        <fullName evidence="4">Multicomponent Na+:H+ antiporter subunit G</fullName>
    </submittedName>
</protein>
<evidence type="ECO:0000313" key="4">
    <source>
        <dbReference type="EMBL" id="SCG46998.1"/>
    </source>
</evidence>
<keyword evidence="3" id="KW-1133">Transmembrane helix</keyword>
<dbReference type="PANTHER" id="PTHR34703">
    <property type="entry name" value="ANTIPORTER SUBUNIT MNHG2-RELATED"/>
    <property type="match status" value="1"/>
</dbReference>
<evidence type="ECO:0000256" key="1">
    <source>
        <dbReference type="ARBA" id="ARBA00008404"/>
    </source>
</evidence>
<dbReference type="EMBL" id="LT607753">
    <property type="protein sequence ID" value="SCG46998.1"/>
    <property type="molecule type" value="Genomic_DNA"/>
</dbReference>
<keyword evidence="3" id="KW-0812">Transmembrane</keyword>
<dbReference type="Pfam" id="PF03334">
    <property type="entry name" value="PhaG_MnhG_YufB"/>
    <property type="match status" value="1"/>
</dbReference>
<keyword evidence="5" id="KW-1185">Reference proteome</keyword>
<feature type="transmembrane region" description="Helical" evidence="3">
    <location>
        <begin position="63"/>
        <end position="84"/>
    </location>
</feature>
<dbReference type="PANTHER" id="PTHR34703:SF1">
    <property type="entry name" value="ANTIPORTER SUBUNIT MNHG2-RELATED"/>
    <property type="match status" value="1"/>
</dbReference>
<feature type="transmembrane region" description="Helical" evidence="3">
    <location>
        <begin position="6"/>
        <end position="25"/>
    </location>
</feature>
<feature type="compositionally biased region" description="Gly residues" evidence="2">
    <location>
        <begin position="119"/>
        <end position="136"/>
    </location>
</feature>
<proteinExistence type="inferred from homology"/>
<gene>
    <name evidence="4" type="ORF">GA0070614_1500</name>
</gene>